<organism evidence="6 7">
    <name type="scientific">Candidatus Symbiobacter mobilis CR</name>
    <dbReference type="NCBI Taxonomy" id="946483"/>
    <lineage>
        <taxon>Bacteria</taxon>
        <taxon>Pseudomonadati</taxon>
        <taxon>Pseudomonadota</taxon>
        <taxon>Betaproteobacteria</taxon>
        <taxon>Burkholderiales</taxon>
        <taxon>Comamonadaceae</taxon>
    </lineage>
</organism>
<dbReference type="PANTHER" id="PTHR12302:SF3">
    <property type="entry name" value="SERINE_THREONINE-PROTEIN KINASE 31"/>
    <property type="match status" value="1"/>
</dbReference>
<dbReference type="Gene3D" id="2.40.50.90">
    <property type="match status" value="1"/>
</dbReference>
<dbReference type="InterPro" id="IPR035437">
    <property type="entry name" value="SNase_OB-fold_sf"/>
</dbReference>
<dbReference type="AlphaFoldDB" id="U5NAK6"/>
<dbReference type="HOGENOM" id="CLU_952153_0_0_4"/>
<dbReference type="KEGG" id="cbx:Cenrod_2358"/>
<feature type="chain" id="PRO_5004662874" evidence="4">
    <location>
        <begin position="18"/>
        <end position="292"/>
    </location>
</feature>
<dbReference type="STRING" id="946483.Cenrod_2358"/>
<evidence type="ECO:0000256" key="3">
    <source>
        <dbReference type="ARBA" id="ARBA00022801"/>
    </source>
</evidence>
<gene>
    <name evidence="6" type="ORF">Cenrod_2358</name>
</gene>
<accession>U5NAK6</accession>
<dbReference type="InterPro" id="IPR016071">
    <property type="entry name" value="Staphylococal_nuclease_OB-fold"/>
</dbReference>
<dbReference type="PANTHER" id="PTHR12302">
    <property type="entry name" value="EBNA2 BINDING PROTEIN P100"/>
    <property type="match status" value="1"/>
</dbReference>
<dbReference type="SMART" id="SM00318">
    <property type="entry name" value="SNc"/>
    <property type="match status" value="1"/>
</dbReference>
<keyword evidence="4" id="KW-0732">Signal</keyword>
<feature type="signal peptide" evidence="4">
    <location>
        <begin position="1"/>
        <end position="17"/>
    </location>
</feature>
<evidence type="ECO:0000259" key="5">
    <source>
        <dbReference type="PROSITE" id="PS50830"/>
    </source>
</evidence>
<reference evidence="6 7" key="1">
    <citation type="journal article" date="2013" name="Genome Biol.">
        <title>Genomic analysis reveals key aspects of prokaryotic symbiosis in the phototrophic consortium "Chlorochromatium aggregatum".</title>
        <authorList>
            <person name="Liu Z."/>
            <person name="Muller J."/>
            <person name="Li T."/>
            <person name="Alvey R.M."/>
            <person name="Vogl K."/>
            <person name="Frigaard N.U."/>
            <person name="Rockwell N.C."/>
            <person name="Boyd E.S."/>
            <person name="Tomsho L.P."/>
            <person name="Schuster S.C."/>
            <person name="Henke P."/>
            <person name="Rohde M."/>
            <person name="Overmann J."/>
            <person name="Bryant D.A."/>
        </authorList>
    </citation>
    <scope>NUCLEOTIDE SEQUENCE [LARGE SCALE GENOMIC DNA]</scope>
    <source>
        <strain evidence="6">CR</strain>
    </source>
</reference>
<dbReference type="PROSITE" id="PS50830">
    <property type="entry name" value="TNASE_3"/>
    <property type="match status" value="1"/>
</dbReference>
<dbReference type="PATRIC" id="fig|946483.4.peg.2376"/>
<dbReference type="eggNOG" id="COG1525">
    <property type="taxonomic scope" value="Bacteria"/>
</dbReference>
<evidence type="ECO:0000313" key="6">
    <source>
        <dbReference type="EMBL" id="AGX88417.1"/>
    </source>
</evidence>
<dbReference type="GO" id="GO:0016787">
    <property type="term" value="F:hydrolase activity"/>
    <property type="evidence" value="ECO:0007669"/>
    <property type="project" value="UniProtKB-KW"/>
</dbReference>
<dbReference type="PROSITE" id="PS01284">
    <property type="entry name" value="TNASE_2"/>
    <property type="match status" value="1"/>
</dbReference>
<dbReference type="InterPro" id="IPR002071">
    <property type="entry name" value="Thermonucl_AS"/>
</dbReference>
<evidence type="ECO:0000256" key="1">
    <source>
        <dbReference type="ARBA" id="ARBA00022722"/>
    </source>
</evidence>
<sequence>MKPILTFVASLTILALAACGGGDDPEPSTSAPSTWVAATEATPVPVAQPPLQLELDAPSNNLDLAPNASFATSNTVTFCGYTVPSTSMVGVVTSVHDGDTIKLGSTTVRLDAIDAPELAQTYGTQSRDNLKSLVEGKSVTVYYSKVDKYGRTVGSVFTSGCVFANLQQVRSGSAWHYKQYQCEQPADLRIEFAAAQSAAESADLDLWAFVATPPWVYRNGTDPTPPTCTSDDPVWSAPATTTLTTPVVTPSTSTGTSTKPYTPVTGCKTVWINSYTRKDGTKVKGHYRTTCY</sequence>
<dbReference type="GO" id="GO:0003676">
    <property type="term" value="F:nucleic acid binding"/>
    <property type="evidence" value="ECO:0007669"/>
    <property type="project" value="InterPro"/>
</dbReference>
<dbReference type="Pfam" id="PF00565">
    <property type="entry name" value="SNase"/>
    <property type="match status" value="1"/>
</dbReference>
<dbReference type="RefSeq" id="WP_022776048.1">
    <property type="nucleotide sequence ID" value="NC_022576.1"/>
</dbReference>
<keyword evidence="7" id="KW-1185">Reference proteome</keyword>
<dbReference type="OrthoDB" id="9805504at2"/>
<dbReference type="GO" id="GO:0005737">
    <property type="term" value="C:cytoplasm"/>
    <property type="evidence" value="ECO:0007669"/>
    <property type="project" value="TreeGrafter"/>
</dbReference>
<feature type="domain" description="TNase-like" evidence="5">
    <location>
        <begin position="86"/>
        <end position="209"/>
    </location>
</feature>
<dbReference type="Proteomes" id="UP000017184">
    <property type="component" value="Chromosome"/>
</dbReference>
<keyword evidence="1" id="KW-0540">Nuclease</keyword>
<name>U5NAK6_9BURK</name>
<protein>
    <submittedName>
        <fullName evidence="6">Nuclease-like protein</fullName>
    </submittedName>
</protein>
<keyword evidence="2" id="KW-0255">Endonuclease</keyword>
<evidence type="ECO:0000256" key="4">
    <source>
        <dbReference type="SAM" id="SignalP"/>
    </source>
</evidence>
<dbReference type="SUPFAM" id="SSF50199">
    <property type="entry name" value="Staphylococcal nuclease"/>
    <property type="match status" value="1"/>
</dbReference>
<dbReference type="PROSITE" id="PS51257">
    <property type="entry name" value="PROKAR_LIPOPROTEIN"/>
    <property type="match status" value="1"/>
</dbReference>
<dbReference type="EMBL" id="CP004885">
    <property type="protein sequence ID" value="AGX88417.1"/>
    <property type="molecule type" value="Genomic_DNA"/>
</dbReference>
<evidence type="ECO:0000256" key="2">
    <source>
        <dbReference type="ARBA" id="ARBA00022759"/>
    </source>
</evidence>
<dbReference type="GO" id="GO:0004519">
    <property type="term" value="F:endonuclease activity"/>
    <property type="evidence" value="ECO:0007669"/>
    <property type="project" value="UniProtKB-KW"/>
</dbReference>
<keyword evidence="3" id="KW-0378">Hydrolase</keyword>
<evidence type="ECO:0000313" key="7">
    <source>
        <dbReference type="Proteomes" id="UP000017184"/>
    </source>
</evidence>
<proteinExistence type="predicted"/>